<dbReference type="OrthoDB" id="9795692at2"/>
<dbReference type="InterPro" id="IPR006840">
    <property type="entry name" value="ChaC"/>
</dbReference>
<proteinExistence type="predicted"/>
<reference evidence="4 7" key="1">
    <citation type="submission" date="2018-09" db="EMBL/GenBank/DDBJ databases">
        <title>Roseomonas sp. nov., isolated from feces of Tibetan antelopes in the Qinghai-Tibet plateau, China.</title>
        <authorList>
            <person name="Tian Z."/>
        </authorList>
    </citation>
    <scope>NUCLEOTIDE SEQUENCE [LARGE SCALE GENOMIC DNA]</scope>
    <source>
        <strain evidence="5 6">Z23</strain>
        <strain evidence="4 7">Z24</strain>
    </source>
</reference>
<dbReference type="FunCoup" id="A0A3A9JE21">
    <property type="interactions" value="337"/>
</dbReference>
<dbReference type="EMBL" id="RAQU01000208">
    <property type="protein sequence ID" value="RKK01876.1"/>
    <property type="molecule type" value="Genomic_DNA"/>
</dbReference>
<evidence type="ECO:0000256" key="2">
    <source>
        <dbReference type="ARBA" id="ARBA00023239"/>
    </source>
</evidence>
<dbReference type="EC" id="4.3.2.7" evidence="1"/>
<dbReference type="GO" id="GO:0016740">
    <property type="term" value="F:transferase activity"/>
    <property type="evidence" value="ECO:0007669"/>
    <property type="project" value="UniProtKB-KW"/>
</dbReference>
<evidence type="ECO:0000256" key="1">
    <source>
        <dbReference type="ARBA" id="ARBA00012344"/>
    </source>
</evidence>
<evidence type="ECO:0000313" key="6">
    <source>
        <dbReference type="Proteomes" id="UP000274097"/>
    </source>
</evidence>
<dbReference type="InterPro" id="IPR036568">
    <property type="entry name" value="GGCT-like_sf"/>
</dbReference>
<dbReference type="Proteomes" id="UP000278036">
    <property type="component" value="Unassembled WGS sequence"/>
</dbReference>
<keyword evidence="2" id="KW-0456">Lyase</keyword>
<evidence type="ECO:0000313" key="5">
    <source>
        <dbReference type="EMBL" id="RMI25441.1"/>
    </source>
</evidence>
<dbReference type="InterPro" id="IPR013024">
    <property type="entry name" value="GGCT-like"/>
</dbReference>
<dbReference type="Gene3D" id="3.10.490.10">
    <property type="entry name" value="Gamma-glutamyl cyclotransferase-like"/>
    <property type="match status" value="1"/>
</dbReference>
<keyword evidence="4" id="KW-0808">Transferase</keyword>
<organism evidence="4 7">
    <name type="scientific">Teichococcus wenyumeiae</name>
    <dbReference type="NCBI Taxonomy" id="2478470"/>
    <lineage>
        <taxon>Bacteria</taxon>
        <taxon>Pseudomonadati</taxon>
        <taxon>Pseudomonadota</taxon>
        <taxon>Alphaproteobacteria</taxon>
        <taxon>Acetobacterales</taxon>
        <taxon>Roseomonadaceae</taxon>
        <taxon>Roseomonas</taxon>
    </lineage>
</organism>
<dbReference type="PANTHER" id="PTHR12192">
    <property type="entry name" value="CATION TRANSPORT PROTEIN CHAC-RELATED"/>
    <property type="match status" value="1"/>
</dbReference>
<dbReference type="GO" id="GO:0061928">
    <property type="term" value="F:glutathione specific gamma-glutamylcyclotransferase activity"/>
    <property type="evidence" value="ECO:0007669"/>
    <property type="project" value="UniProtKB-EC"/>
</dbReference>
<gene>
    <name evidence="4" type="ORF">D6Z83_22700</name>
    <name evidence="5" type="ORF">EBE87_09940</name>
</gene>
<evidence type="ECO:0000313" key="4">
    <source>
        <dbReference type="EMBL" id="RKK01876.1"/>
    </source>
</evidence>
<dbReference type="GO" id="GO:0005737">
    <property type="term" value="C:cytoplasm"/>
    <property type="evidence" value="ECO:0007669"/>
    <property type="project" value="TreeGrafter"/>
</dbReference>
<name>A0A3A9JE21_9PROT</name>
<dbReference type="CDD" id="cd06661">
    <property type="entry name" value="GGCT_like"/>
    <property type="match status" value="1"/>
</dbReference>
<comment type="caution">
    <text evidence="4">The sequence shown here is derived from an EMBL/GenBank/DDBJ whole genome shotgun (WGS) entry which is preliminary data.</text>
</comment>
<dbReference type="Proteomes" id="UP000274097">
    <property type="component" value="Unassembled WGS sequence"/>
</dbReference>
<accession>A0A3A9JE21</accession>
<evidence type="ECO:0000313" key="7">
    <source>
        <dbReference type="Proteomes" id="UP000278036"/>
    </source>
</evidence>
<dbReference type="GO" id="GO:0006751">
    <property type="term" value="P:glutathione catabolic process"/>
    <property type="evidence" value="ECO:0007669"/>
    <property type="project" value="InterPro"/>
</dbReference>
<sequence length="275" mass="30356">MDRAGRPAHSSGNRRRSGRVSLPRLHAEGDIVTSKHLPGAEDADEAEGPEQPHVLTRERLMTNSLDEMVRGAFGAQLMSETDRARSLHETLEQRPPGSGPVWLFGYGSLIWNPTIHYADSRFARVEGWQRAFCLSTPVGRGTPENPGLVLALDEGGYCEGVAFRIEEAVLVQELSLIWRREMLTGAYIPRWLPLHDAEGKVFGQGIGFVVNRAGPQYADLTEADVVRRLATAVGHLGSAADYLRQTHRGLRRLGIRDALLDRLLPLVAQAQERTG</sequence>
<dbReference type="InParanoid" id="A0A3A9JE21"/>
<evidence type="ECO:0000256" key="3">
    <source>
        <dbReference type="SAM" id="MobiDB-lite"/>
    </source>
</evidence>
<dbReference type="SUPFAM" id="SSF110857">
    <property type="entry name" value="Gamma-glutamyl cyclotransferase-like"/>
    <property type="match status" value="1"/>
</dbReference>
<dbReference type="Pfam" id="PF04752">
    <property type="entry name" value="ChaC"/>
    <property type="match status" value="1"/>
</dbReference>
<protein>
    <recommendedName>
        <fullName evidence="1">glutathione-specific gamma-glutamylcyclotransferase</fullName>
        <ecNumber evidence="1">4.3.2.7</ecNumber>
    </recommendedName>
</protein>
<feature type="region of interest" description="Disordered" evidence="3">
    <location>
        <begin position="1"/>
        <end position="53"/>
    </location>
</feature>
<keyword evidence="6" id="KW-1185">Reference proteome</keyword>
<dbReference type="PANTHER" id="PTHR12192:SF2">
    <property type="entry name" value="GLUTATHIONE-SPECIFIC GAMMA-GLUTAMYLCYCLOTRANSFERASE 2"/>
    <property type="match status" value="1"/>
</dbReference>
<dbReference type="EMBL" id="RFLX01000005">
    <property type="protein sequence ID" value="RMI25441.1"/>
    <property type="molecule type" value="Genomic_DNA"/>
</dbReference>
<dbReference type="AlphaFoldDB" id="A0A3A9JE21"/>